<dbReference type="GO" id="GO:0090313">
    <property type="term" value="P:regulation of protein targeting to membrane"/>
    <property type="evidence" value="ECO:0007669"/>
    <property type="project" value="TreeGrafter"/>
</dbReference>
<keyword evidence="1" id="KW-1133">Transmembrane helix</keyword>
<dbReference type="GO" id="GO:0005886">
    <property type="term" value="C:plasma membrane"/>
    <property type="evidence" value="ECO:0007669"/>
    <property type="project" value="TreeGrafter"/>
</dbReference>
<dbReference type="InterPro" id="IPR052894">
    <property type="entry name" value="AsmA-related"/>
</dbReference>
<evidence type="ECO:0000256" key="1">
    <source>
        <dbReference type="SAM" id="Phobius"/>
    </source>
</evidence>
<feature type="transmembrane region" description="Helical" evidence="1">
    <location>
        <begin position="15"/>
        <end position="37"/>
    </location>
</feature>
<keyword evidence="1" id="KW-0812">Transmembrane</keyword>
<organism evidence="2 3">
    <name type="scientific">Polaribacter sejongensis</name>
    <dbReference type="NCBI Taxonomy" id="985043"/>
    <lineage>
        <taxon>Bacteria</taxon>
        <taxon>Pseudomonadati</taxon>
        <taxon>Bacteroidota</taxon>
        <taxon>Flavobacteriia</taxon>
        <taxon>Flavobacteriales</taxon>
        <taxon>Flavobacteriaceae</taxon>
    </lineage>
</organism>
<accession>A0AAJ1QVM3</accession>
<dbReference type="Proteomes" id="UP001228636">
    <property type="component" value="Unassembled WGS sequence"/>
</dbReference>
<gene>
    <name evidence="2" type="ORF">QWY81_06015</name>
</gene>
<name>A0AAJ1QVM3_9FLAO</name>
<evidence type="ECO:0000313" key="3">
    <source>
        <dbReference type="Proteomes" id="UP001228636"/>
    </source>
</evidence>
<dbReference type="PANTHER" id="PTHR30441">
    <property type="entry name" value="DUF748 DOMAIN-CONTAINING PROTEIN"/>
    <property type="match status" value="1"/>
</dbReference>
<dbReference type="AlphaFoldDB" id="A0AAJ1QVM3"/>
<dbReference type="PANTHER" id="PTHR30441:SF8">
    <property type="entry name" value="DUF748 DOMAIN-CONTAINING PROTEIN"/>
    <property type="match status" value="1"/>
</dbReference>
<protein>
    <submittedName>
        <fullName evidence="2">AsmA-like C-terminal region-containing protein</fullName>
    </submittedName>
</protein>
<reference evidence="2 3" key="1">
    <citation type="journal article" date="2014" name="Int. J. Syst. Evol. Microbiol.">
        <title>Complete genome sequence of Corynebacterium casei LMG S-19264T (=DSM 44701T), isolated from a smear-ripened cheese.</title>
        <authorList>
            <consortium name="US DOE Joint Genome Institute (JGI-PGF)"/>
            <person name="Walter F."/>
            <person name="Albersmeier A."/>
            <person name="Kalinowski J."/>
            <person name="Ruckert C."/>
        </authorList>
    </citation>
    <scope>NUCLEOTIDE SEQUENCE [LARGE SCALE GENOMIC DNA]</scope>
    <source>
        <strain evidence="2 3">CECT 8670</strain>
    </source>
</reference>
<sequence length="878" mass="96337">MTNTEKKKKSLVSKILKWGSITALVLIIAVISIPFLFKDKIVVMVTNTINNNINATVTFKEADLSLLKNFPLISLTVNDVVVANKAPFVGDTLFNTKELSLSLKLTELFKNSEETLSIKSIATKEGDVNIIFDKEGNGNFDIAIASEETPTTSSESTFSLNIEDYELEDINFNYIDRSSNTKMSLDSIYHSGEGNFAEDVFNLDTQTTGYLSLDLDETNYLSNVKISLDAILGIDLKNSKYTFKENTGYINQLPLEFDGFVQLVDENQLYDLTFKTPTSSFKNALALLPQQYAGNLESIKTEGNFEVNGVVKGTLSETTIPSFNIEIISKNALFKYADLPKSVTNINIDTKIVNKTGFVKDTYVNIDQFNFKIDDDTFAANGNFKNITTNPYINLTAKGTINLANIGKVYPAPIEQELEGLLNANISTNFDMNSVEKGTYQNIKNSGNLTLSNFKYDGKDVANTFYIDKTSIVFNTNIIKLNEFKAKTGSSDLAINGNLDNFYGFIFKDEVLKGNFVLNSNNLKVGDFITESTPVVTEEKTNTETAASSTLKIPAFLDVTLTASAKKVVYDNINLTNVSGQLLIHDETVDLKDLKSDIFGGNIGFDGNVSTQGSTPKFKMDLNLSKLNIGESFGSLEMLKSIAPIAKAIEGKMNSTITVSGDLNKDMTPNLKTITGNLLGQLLDTKLKASNSKMLTTLTEKVSFLDINKLNLNEATGAFSFKDGKVTVKPIPLNYQDIGLTISGTHGFDQSMNYNLVFDVPVKYLGTDVTNIIAKLKAKDAANIKSIPVNGTLTGSFNSPKFTSNIKDATANLVKDLVEKQKNQLINQGKDKLKDLISGDTKKDSTSTETAKDKVTDKVKDVLGGLFGNKKKDTVKKN</sequence>
<dbReference type="RefSeq" id="WP_261973629.1">
    <property type="nucleotide sequence ID" value="NZ_CP103460.1"/>
</dbReference>
<evidence type="ECO:0000313" key="2">
    <source>
        <dbReference type="EMBL" id="MDN3619011.1"/>
    </source>
</evidence>
<comment type="caution">
    <text evidence="2">The sequence shown here is derived from an EMBL/GenBank/DDBJ whole genome shotgun (WGS) entry which is preliminary data.</text>
</comment>
<dbReference type="EMBL" id="JAUFQH010000004">
    <property type="protein sequence ID" value="MDN3619011.1"/>
    <property type="molecule type" value="Genomic_DNA"/>
</dbReference>
<keyword evidence="1" id="KW-0472">Membrane</keyword>
<proteinExistence type="predicted"/>